<evidence type="ECO:0000256" key="1">
    <source>
        <dbReference type="SAM" id="MobiDB-lite"/>
    </source>
</evidence>
<feature type="compositionally biased region" description="Polar residues" evidence="1">
    <location>
        <begin position="31"/>
        <end position="44"/>
    </location>
</feature>
<evidence type="ECO:0000313" key="3">
    <source>
        <dbReference type="Proteomes" id="UP000233040"/>
    </source>
</evidence>
<gene>
    <name evidence="2" type="primary">CEP295</name>
</gene>
<proteinExistence type="predicted"/>
<dbReference type="PANTHER" id="PTHR21553">
    <property type="entry name" value="ALMS1-RELATED"/>
    <property type="match status" value="1"/>
</dbReference>
<keyword evidence="3" id="KW-1185">Reference proteome</keyword>
<accession>A0A2K5QF90</accession>
<dbReference type="PANTHER" id="PTHR21553:SF25">
    <property type="entry name" value="CENTROSOMAL PROTEIN OF 295 KDA"/>
    <property type="match status" value="1"/>
</dbReference>
<dbReference type="Proteomes" id="UP000233040">
    <property type="component" value="Unassembled WGS sequence"/>
</dbReference>
<dbReference type="GeneTree" id="ENSGT00940000153123"/>
<protein>
    <submittedName>
        <fullName evidence="2">Centrosomal protein 295</fullName>
    </submittedName>
</protein>
<dbReference type="AlphaFoldDB" id="A0A2K5QF90"/>
<feature type="region of interest" description="Disordered" evidence="1">
    <location>
        <begin position="264"/>
        <end position="296"/>
    </location>
</feature>
<name>A0A2K5QF90_CEBIM</name>
<feature type="compositionally biased region" description="Basic and acidic residues" evidence="1">
    <location>
        <begin position="20"/>
        <end position="30"/>
    </location>
</feature>
<dbReference type="GO" id="GO:0005814">
    <property type="term" value="C:centriole"/>
    <property type="evidence" value="ECO:0007669"/>
    <property type="project" value="TreeGrafter"/>
</dbReference>
<feature type="compositionally biased region" description="Basic and acidic residues" evidence="1">
    <location>
        <begin position="125"/>
        <end position="134"/>
    </location>
</feature>
<reference evidence="2" key="2">
    <citation type="submission" date="2025-09" db="UniProtKB">
        <authorList>
            <consortium name="Ensembl"/>
        </authorList>
    </citation>
    <scope>IDENTIFICATION</scope>
</reference>
<organism evidence="2 3">
    <name type="scientific">Cebus imitator</name>
    <name type="common">Panamanian white-faced capuchin</name>
    <name type="synonym">Cebus capucinus imitator</name>
    <dbReference type="NCBI Taxonomy" id="2715852"/>
    <lineage>
        <taxon>Eukaryota</taxon>
        <taxon>Metazoa</taxon>
        <taxon>Chordata</taxon>
        <taxon>Craniata</taxon>
        <taxon>Vertebrata</taxon>
        <taxon>Euteleostomi</taxon>
        <taxon>Mammalia</taxon>
        <taxon>Eutheria</taxon>
        <taxon>Euarchontoglires</taxon>
        <taxon>Primates</taxon>
        <taxon>Haplorrhini</taxon>
        <taxon>Platyrrhini</taxon>
        <taxon>Cebidae</taxon>
        <taxon>Cebinae</taxon>
        <taxon>Cebus</taxon>
    </lineage>
</organism>
<dbReference type="Ensembl" id="ENSCCAT00000031996.1">
    <property type="protein sequence ID" value="ENSCCAP00000014557.1"/>
    <property type="gene ID" value="ENSCCAG00000025065.1"/>
</dbReference>
<dbReference type="GO" id="GO:0046599">
    <property type="term" value="P:regulation of centriole replication"/>
    <property type="evidence" value="ECO:0007669"/>
    <property type="project" value="TreeGrafter"/>
</dbReference>
<feature type="region of interest" description="Disordered" evidence="1">
    <location>
        <begin position="120"/>
        <end position="143"/>
    </location>
</feature>
<reference evidence="2" key="1">
    <citation type="submission" date="2025-08" db="UniProtKB">
        <authorList>
            <consortium name="Ensembl"/>
        </authorList>
    </citation>
    <scope>IDENTIFICATION</scope>
</reference>
<sequence>MGQLKEWLPNIQDLAGNDQEDIRRADKNNSDDNQLVSQDSSAKQSGKPGVYQERDPLRVSISREQNFFASPMACDPFGCLQPVGENVCGDDHDEAVKVKESVTESHAVLSYAVEEEHTYLGPSVKPDDKAKTLSHEPLSSVTVSTGSLLSYENTDLSLIDPESFSEHMDDSEQEHTTGKEEETDILSSIVPSTQNTYPRQNSSDGHKSLLPEVDETTCGHTHFQEMIGKYINEANMIPEKTDLQELEHIFPNLHHQLFKPLEPHPDFDLSSSSSRISPDNRDFYQRSDSSSESYCATGSSKSTIYFTALRTGMHSLNQQPAINLAHVGAHGFATENIMEGAEQSFEQLLPECSSQEGSQHADLPSIFSIEARDSSQGMKNQNFPSEEHTEILQNRKKSVHFQLSVGNLSSVCSSSDQLNVQHTTPCGSNCSECSIKHQLESRTQRMGFEELPKRGVVTLQSQGLTEDNKNESCRVLDIHPQAEETDSRFCVRTAEMGTSVQAPYSLTTQKYSENSTERDIPKITNKLSEKEHLELFASSGSFSLQTSIPVWETESGHGIMEEPELTLVSTSDISIAEIDFANLTLEEKGEDEAKSCSQVSEFLPLVSETEGSDYPAVSELSIEKPKTASTESPPRFTPISGSLQEAFINRKKTFMERSHQRQKEITIKEKPSIGSSVSHLRGVNKVRALPEDRKTTQALRHQRSLRLYNQLAEVKQQKEEKAKQAAYAQNRARAKEFHKKTLEKLRAKNTC</sequence>
<evidence type="ECO:0000313" key="2">
    <source>
        <dbReference type="Ensembl" id="ENSCCAP00000014557.1"/>
    </source>
</evidence>
<feature type="region of interest" description="Disordered" evidence="1">
    <location>
        <begin position="165"/>
        <end position="184"/>
    </location>
</feature>
<feature type="region of interest" description="Disordered" evidence="1">
    <location>
        <begin position="1"/>
        <end position="54"/>
    </location>
</feature>
<feature type="compositionally biased region" description="Polar residues" evidence="1">
    <location>
        <begin position="286"/>
        <end position="296"/>
    </location>
</feature>
<dbReference type="GO" id="GO:0005829">
    <property type="term" value="C:cytosol"/>
    <property type="evidence" value="ECO:0007669"/>
    <property type="project" value="TreeGrafter"/>
</dbReference>
<dbReference type="GO" id="GO:0005813">
    <property type="term" value="C:centrosome"/>
    <property type="evidence" value="ECO:0007669"/>
    <property type="project" value="TreeGrafter"/>
</dbReference>
<feature type="compositionally biased region" description="Basic and acidic residues" evidence="1">
    <location>
        <begin position="165"/>
        <end position="180"/>
    </location>
</feature>